<feature type="transmembrane region" description="Helical" evidence="6">
    <location>
        <begin position="531"/>
        <end position="550"/>
    </location>
</feature>
<keyword evidence="4 6" id="KW-0472">Membrane</keyword>
<feature type="compositionally biased region" description="Polar residues" evidence="5">
    <location>
        <begin position="485"/>
        <end position="496"/>
    </location>
</feature>
<organism evidence="7 8">
    <name type="scientific">Porites lobata</name>
    <dbReference type="NCBI Taxonomy" id="104759"/>
    <lineage>
        <taxon>Eukaryota</taxon>
        <taxon>Metazoa</taxon>
        <taxon>Cnidaria</taxon>
        <taxon>Anthozoa</taxon>
        <taxon>Hexacorallia</taxon>
        <taxon>Scleractinia</taxon>
        <taxon>Fungiina</taxon>
        <taxon>Poritidae</taxon>
        <taxon>Porites</taxon>
    </lineage>
</organism>
<protein>
    <recommendedName>
        <fullName evidence="9">Proton-coupled folate transporter</fullName>
    </recommendedName>
</protein>
<feature type="transmembrane region" description="Helical" evidence="6">
    <location>
        <begin position="144"/>
        <end position="171"/>
    </location>
</feature>
<feature type="transmembrane region" description="Helical" evidence="6">
    <location>
        <begin position="210"/>
        <end position="230"/>
    </location>
</feature>
<keyword evidence="3 6" id="KW-1133">Transmembrane helix</keyword>
<evidence type="ECO:0000256" key="6">
    <source>
        <dbReference type="SAM" id="Phobius"/>
    </source>
</evidence>
<dbReference type="Pfam" id="PF07690">
    <property type="entry name" value="MFS_1"/>
    <property type="match status" value="3"/>
</dbReference>
<feature type="transmembrane region" description="Helical" evidence="6">
    <location>
        <begin position="118"/>
        <end position="138"/>
    </location>
</feature>
<dbReference type="PANTHER" id="PTHR23507:SF1">
    <property type="entry name" value="FI18259P1-RELATED"/>
    <property type="match status" value="1"/>
</dbReference>
<feature type="transmembrane region" description="Helical" evidence="6">
    <location>
        <begin position="903"/>
        <end position="924"/>
    </location>
</feature>
<feature type="transmembrane region" description="Helical" evidence="6">
    <location>
        <begin position="598"/>
        <end position="616"/>
    </location>
</feature>
<feature type="transmembrane region" description="Helical" evidence="6">
    <location>
        <begin position="1355"/>
        <end position="1376"/>
    </location>
</feature>
<reference evidence="7 8" key="1">
    <citation type="submission" date="2022-05" db="EMBL/GenBank/DDBJ databases">
        <authorList>
            <consortium name="Genoscope - CEA"/>
            <person name="William W."/>
        </authorList>
    </citation>
    <scope>NUCLEOTIDE SEQUENCE [LARGE SCALE GENOMIC DNA]</scope>
</reference>
<feature type="transmembrane region" description="Helical" evidence="6">
    <location>
        <begin position="693"/>
        <end position="714"/>
    </location>
</feature>
<feature type="transmembrane region" description="Helical" evidence="6">
    <location>
        <begin position="655"/>
        <end position="681"/>
    </location>
</feature>
<evidence type="ECO:0000313" key="8">
    <source>
        <dbReference type="Proteomes" id="UP001159405"/>
    </source>
</evidence>
<evidence type="ECO:0000256" key="5">
    <source>
        <dbReference type="SAM" id="MobiDB-lite"/>
    </source>
</evidence>
<feature type="transmembrane region" description="Helical" evidence="6">
    <location>
        <begin position="339"/>
        <end position="357"/>
    </location>
</feature>
<comment type="subcellular location">
    <subcellularLocation>
        <location evidence="1">Membrane</location>
        <topology evidence="1">Multi-pass membrane protein</topology>
    </subcellularLocation>
</comment>
<feature type="transmembrane region" description="Helical" evidence="6">
    <location>
        <begin position="780"/>
        <end position="797"/>
    </location>
</feature>
<feature type="transmembrane region" description="Helical" evidence="6">
    <location>
        <begin position="1382"/>
        <end position="1402"/>
    </location>
</feature>
<feature type="transmembrane region" description="Helical" evidence="6">
    <location>
        <begin position="936"/>
        <end position="958"/>
    </location>
</feature>
<dbReference type="InterPro" id="IPR036259">
    <property type="entry name" value="MFS_trans_sf"/>
</dbReference>
<feature type="transmembrane region" description="Helical" evidence="6">
    <location>
        <begin position="1597"/>
        <end position="1618"/>
    </location>
</feature>
<feature type="transmembrane region" description="Helical" evidence="6">
    <location>
        <begin position="88"/>
        <end position="106"/>
    </location>
</feature>
<feature type="transmembrane region" description="Helical" evidence="6">
    <location>
        <begin position="628"/>
        <end position="649"/>
    </location>
</feature>
<keyword evidence="2 6" id="KW-0812">Transmembrane</keyword>
<accession>A0ABN8P0I1</accession>
<gene>
    <name evidence="7" type="ORF">PLOB_00031907</name>
</gene>
<dbReference type="Gene3D" id="1.20.1250.20">
    <property type="entry name" value="MFS general substrate transporter like domains"/>
    <property type="match status" value="3"/>
</dbReference>
<dbReference type="Proteomes" id="UP001159405">
    <property type="component" value="Unassembled WGS sequence"/>
</dbReference>
<dbReference type="PANTHER" id="PTHR23507">
    <property type="entry name" value="ZGC:174356"/>
    <property type="match status" value="1"/>
</dbReference>
<feature type="transmembrane region" description="Helical" evidence="6">
    <location>
        <begin position="1260"/>
        <end position="1278"/>
    </location>
</feature>
<feature type="transmembrane region" description="Helical" evidence="6">
    <location>
        <begin position="848"/>
        <end position="865"/>
    </location>
</feature>
<feature type="transmembrane region" description="Helical" evidence="6">
    <location>
        <begin position="425"/>
        <end position="446"/>
    </location>
</feature>
<feature type="transmembrane region" description="Helical" evidence="6">
    <location>
        <begin position="363"/>
        <end position="384"/>
    </location>
</feature>
<dbReference type="InterPro" id="IPR011701">
    <property type="entry name" value="MFS"/>
</dbReference>
<feature type="transmembrane region" description="Helical" evidence="6">
    <location>
        <begin position="1181"/>
        <end position="1199"/>
    </location>
</feature>
<feature type="transmembrane region" description="Helical" evidence="6">
    <location>
        <begin position="1479"/>
        <end position="1499"/>
    </location>
</feature>
<feature type="region of interest" description="Disordered" evidence="5">
    <location>
        <begin position="1639"/>
        <end position="1664"/>
    </location>
</feature>
<evidence type="ECO:0000256" key="1">
    <source>
        <dbReference type="ARBA" id="ARBA00004141"/>
    </source>
</evidence>
<evidence type="ECO:0000256" key="3">
    <source>
        <dbReference type="ARBA" id="ARBA00022989"/>
    </source>
</evidence>
<feature type="transmembrane region" description="Helical" evidence="6">
    <location>
        <begin position="1535"/>
        <end position="1556"/>
    </location>
</feature>
<keyword evidence="8" id="KW-1185">Reference proteome</keyword>
<feature type="transmembrane region" description="Helical" evidence="6">
    <location>
        <begin position="270"/>
        <end position="295"/>
    </location>
</feature>
<feature type="region of interest" description="Disordered" evidence="5">
    <location>
        <begin position="469"/>
        <end position="496"/>
    </location>
</feature>
<evidence type="ECO:0008006" key="9">
    <source>
        <dbReference type="Google" id="ProtNLM"/>
    </source>
</evidence>
<feature type="transmembrane region" description="Helical" evidence="6">
    <location>
        <begin position="817"/>
        <end position="836"/>
    </location>
</feature>
<feature type="transmembrane region" description="Helical" evidence="6">
    <location>
        <begin position="12"/>
        <end position="33"/>
    </location>
</feature>
<dbReference type="SUPFAM" id="SSF103473">
    <property type="entry name" value="MFS general substrate transporter"/>
    <property type="match status" value="3"/>
</dbReference>
<feature type="transmembrane region" description="Helical" evidence="6">
    <location>
        <begin position="307"/>
        <end position="327"/>
    </location>
</feature>
<evidence type="ECO:0000256" key="2">
    <source>
        <dbReference type="ARBA" id="ARBA00022692"/>
    </source>
</evidence>
<feature type="transmembrane region" description="Helical" evidence="6">
    <location>
        <begin position="871"/>
        <end position="891"/>
    </location>
</feature>
<evidence type="ECO:0000313" key="7">
    <source>
        <dbReference type="EMBL" id="CAH3125559.1"/>
    </source>
</evidence>
<feature type="transmembrane region" description="Helical" evidence="6">
    <location>
        <begin position="396"/>
        <end position="419"/>
    </location>
</feature>
<dbReference type="EMBL" id="CALNXK010000041">
    <property type="protein sequence ID" value="CAH3125559.1"/>
    <property type="molecule type" value="Genomic_DNA"/>
</dbReference>
<feature type="transmembrane region" description="Helical" evidence="6">
    <location>
        <begin position="1150"/>
        <end position="1169"/>
    </location>
</feature>
<feature type="transmembrane region" description="Helical" evidence="6">
    <location>
        <begin position="1290"/>
        <end position="1310"/>
    </location>
</feature>
<feature type="compositionally biased region" description="Basic and acidic residues" evidence="5">
    <location>
        <begin position="1640"/>
        <end position="1664"/>
    </location>
</feature>
<evidence type="ECO:0000256" key="4">
    <source>
        <dbReference type="ARBA" id="ARBA00023136"/>
    </source>
</evidence>
<feature type="transmembrane region" description="Helical" evidence="6">
    <location>
        <begin position="1568"/>
        <end position="1591"/>
    </location>
</feature>
<name>A0ABN8P0I1_9CNID</name>
<feature type="transmembrane region" description="Helical" evidence="6">
    <location>
        <begin position="1316"/>
        <end position="1343"/>
    </location>
</feature>
<proteinExistence type="predicted"/>
<feature type="transmembrane region" description="Helical" evidence="6">
    <location>
        <begin position="183"/>
        <end position="204"/>
    </location>
</feature>
<feature type="compositionally biased region" description="Basic and acidic residues" evidence="5">
    <location>
        <begin position="469"/>
        <end position="484"/>
    </location>
</feature>
<comment type="caution">
    <text evidence="7">The sequence shown here is derived from an EMBL/GenBank/DDBJ whole genome shotgun (WGS) entry which is preliminary data.</text>
</comment>
<feature type="transmembrane region" description="Helical" evidence="6">
    <location>
        <begin position="1442"/>
        <end position="1467"/>
    </location>
</feature>
<sequence>MPRQKLPSWRSFLTVEPVILFYAYGLLTAFPLFRQYVYSVISDRKGFPYKELMMEKEGTGCHEDVFGANATLKRLEEEVQSLATKIDLGNTFFMTIPSLIVAPFWGPWTDKTGRTKPALIAPEIGGVLGTIVMLMVMYLDLPLYMMFVGSALIGSSGFLTTLSLAVMSYIAKTTEKTGIAFRLAIMQMLVFTGGVISQLTSGLWIDRFGFIAPTWLVLACLLASGFWAIFMVPELHNQTANVKHKFFDLKNLKILVNVFKKPRPRGARKTLLLVAIAGAILTVTVQGLGGVPALFVMRSPLCFGPTLVGYFLAYRMFLQGFGGAVGVKLFRMCVSEKTTSLIAIINQMVEMGILAFADRTWLVFTVPALGFLSGAVGPILTAVASKTVEADEQGSLFCVYGILNVFSNFIGAMIFNNVYESTLGIGFNGLVFLLNAGLKTFPLVIISCMHISSPEIEVQQIEMVDEKPGLKSEEANGNKEDDTSLTKTKSNNDVNENQVDKTAENPEHIELIPSRNTLPLWRKYLTVEPVVFFYFYGFLMYIPVGGIYVYERVSEMKGFPYKNVSREKESCGGENLNRNSSLWRLEEEVQSLASEIGLIYNLCLVIPSLLLAPLWGPWTDRGGKRKPALQFAILGACLEMIVTLLVMYFKWSVYVLFLSATISGFSGFATVLMVGATAYIADITEKEERAFRIAILYLAIFLAGVISLLTSGFWMEYVGFIPSVWFIWSCYFLAGVWTLFCVPEIPKPVTDTSASFFSTENIKGFVNLFRLQREAGRKNLFLLMFCGGVIFLSRVGSDGVETLYVLRSPLCWRPTLMGYYSAFEMFVEGIGSVVGVEIFRRCFREMNVVRIGIVTFMSASVLLAFSDRTWMIFVVGTVGIFNALPDPVLMGEMSKIVGEDEQGSLFSVYGVVTAVMQLVGAAIFNNVYQATLGLTFPGLVFVIRAGLVIIPFVLVSFIELPRFDDQAEETKALLGNQGMVPTFNHPTPIPPKSRMKPLFDLWGGEISHLFCPQLWLRVCQAILLRLHIIKPNCVTQSCVNCRLQSIFPYFVYRYYLPVQINPDLLSHCDAVMHAATCSYLSHHHNFQYLIRVILLALLTQYNSVRIALTVQGFLIDSLGRVRLKKKILFISKNNFLLISKNNFFIHLQNLSINGMFLVANRAVVFLLLCDNKMPQQKLLSWRSFLTVEPIILFYAYGLFTSLPLFRQYVYSVISDGKGFPYKELIMEKEGPGCHEDVFGANATLKRLEEEVQSLATKIDLGNTFFMTIPSLIVAPFWGPWTDKTGRTKPALIAPEIGGVLGTVVMLMVMYLDLPLYVMFVGSALIGSSGFLTTLSLAVMSYIANTTEKTGIAFRLAIMQMLVFTSGVISQLTSGLWIDRFGFIAPTWLVLACLLASGLWAVFMVPELHNQTANVKHKFFDLKNLKIPVKVFKKPRPGSARKTLLLVAFAGAILTVTDQGLGVVPALFVMRSPLCFGPTLVGYFLAYRMFLQGFGGVVGVKLFRICFSEKTTSLIAILNQMVEMGILAFADRTWLVFTAPALGFFSGAVGPILIAIASNTVEADEQGSLFCAYGILNIFSMFIGAMIFNNVYESTLGIGFNGLVFVLNAALKIFPLVIISCMHISPPEVEVQQIEMVDEEPGLKSEEANGNKQDDTNENQVDKTA</sequence>
<feature type="transmembrane region" description="Helical" evidence="6">
    <location>
        <begin position="720"/>
        <end position="742"/>
    </location>
</feature>
<feature type="transmembrane region" description="Helical" evidence="6">
    <location>
        <begin position="1088"/>
        <end position="1108"/>
    </location>
</feature>